<dbReference type="EMBL" id="QBLH01001127">
    <property type="protein sequence ID" value="TGZ52952.1"/>
    <property type="molecule type" value="Genomic_DNA"/>
</dbReference>
<feature type="coiled-coil region" evidence="4">
    <location>
        <begin position="472"/>
        <end position="506"/>
    </location>
</feature>
<dbReference type="PANTHER" id="PTHR31183">
    <property type="entry name" value="TRICHOPLEIN KERATIN FILAMENT-BINDING PROTEIN FAMILY MEMBER"/>
    <property type="match status" value="1"/>
</dbReference>
<dbReference type="AlphaFoldDB" id="A0A4S2KSI0"/>
<keyword evidence="4" id="KW-0175">Coiled coil</keyword>
<comment type="subcellular location">
    <subcellularLocation>
        <location evidence="1">Cell projection</location>
        <location evidence="1">Cilium</location>
    </subcellularLocation>
</comment>
<keyword evidence="2" id="KW-0969">Cilium</keyword>
<name>A0A4S2KSI0_9HYME</name>
<sequence>MSLVPLPKVQCSLPKARKYPIDVPGTANISYGHKLRERKSCRIAKHHGSDRSIFEGAVEEEKREYDQLLKSLDFEKETDRKIRNKNLRQRVQRDMSAYEENLQARREKLRDLVSSEEANLMREITEVARQDECARFEEKLARIEELRKRHEEEHEATVAAKQMQRYLASCPDIKQELSRRSAIDAKQCNVAQMASNVARRLAEKELDAVWHEIMLRDTEGRRHKETEESERRALAKQETVSTLAQQVVDKLAQEDEKKRVERDEREHLERLCEDMRRAELRDLEIEKQKREKLKEELEEQILTTRKFLAERAREETMVDREFRMLAEEELAREEARAKQDTAAFRAELDSYLEYLEILQREEVKRDLEVEAVVRRSHEDIEARREVAREKFKEARRRAAQEVLRDREEQLKARQEAEKREQRLKMVEREALERQIEMDADLAATEQKENRQKALRYGLELEEQRRCVETTRRHELEEERRYRQAEMKKQEEEYRRLADKLLNASESITPHPFKALLKESLKESPS</sequence>
<evidence type="ECO:0000313" key="6">
    <source>
        <dbReference type="Proteomes" id="UP000310200"/>
    </source>
</evidence>
<evidence type="ECO:0000256" key="4">
    <source>
        <dbReference type="SAM" id="Coils"/>
    </source>
</evidence>
<dbReference type="STRING" id="300112.A0A4S2KSI0"/>
<evidence type="ECO:0008006" key="7">
    <source>
        <dbReference type="Google" id="ProtNLM"/>
    </source>
</evidence>
<proteinExistence type="predicted"/>
<evidence type="ECO:0000256" key="3">
    <source>
        <dbReference type="ARBA" id="ARBA00023273"/>
    </source>
</evidence>
<feature type="coiled-coil region" evidence="4">
    <location>
        <begin position="58"/>
        <end position="160"/>
    </location>
</feature>
<keyword evidence="6" id="KW-1185">Reference proteome</keyword>
<dbReference type="InterPro" id="IPR043596">
    <property type="entry name" value="CFAP53/TCHP"/>
</dbReference>
<dbReference type="Proteomes" id="UP000310200">
    <property type="component" value="Unassembled WGS sequence"/>
</dbReference>
<evidence type="ECO:0000256" key="2">
    <source>
        <dbReference type="ARBA" id="ARBA00023069"/>
    </source>
</evidence>
<organism evidence="5 6">
    <name type="scientific">Temnothorax longispinosus</name>
    <dbReference type="NCBI Taxonomy" id="300112"/>
    <lineage>
        <taxon>Eukaryota</taxon>
        <taxon>Metazoa</taxon>
        <taxon>Ecdysozoa</taxon>
        <taxon>Arthropoda</taxon>
        <taxon>Hexapoda</taxon>
        <taxon>Insecta</taxon>
        <taxon>Pterygota</taxon>
        <taxon>Neoptera</taxon>
        <taxon>Endopterygota</taxon>
        <taxon>Hymenoptera</taxon>
        <taxon>Apocrita</taxon>
        <taxon>Aculeata</taxon>
        <taxon>Formicoidea</taxon>
        <taxon>Formicidae</taxon>
        <taxon>Myrmicinae</taxon>
        <taxon>Temnothorax</taxon>
    </lineage>
</organism>
<dbReference type="PANTHER" id="PTHR31183:SF1">
    <property type="entry name" value="CILIA- AND FLAGELLA-ASSOCIATED PROTEIN 53"/>
    <property type="match status" value="1"/>
</dbReference>
<gene>
    <name evidence="5" type="ORF">DBV15_00573</name>
</gene>
<reference evidence="5 6" key="1">
    <citation type="journal article" date="2019" name="Philos. Trans. R. Soc. Lond., B, Biol. Sci.">
        <title>Ant behaviour and brain gene expression of defending hosts depend on the ecological success of the intruding social parasite.</title>
        <authorList>
            <person name="Kaur R."/>
            <person name="Stoldt M."/>
            <person name="Jongepier E."/>
            <person name="Feldmeyer B."/>
            <person name="Menzel F."/>
            <person name="Bornberg-Bauer E."/>
            <person name="Foitzik S."/>
        </authorList>
    </citation>
    <scope>NUCLEOTIDE SEQUENCE [LARGE SCALE GENOMIC DNA]</scope>
    <source>
        <tissue evidence="5">Whole body</tissue>
    </source>
</reference>
<protein>
    <recommendedName>
        <fullName evidence="7">Trichohyalin-plectin-homology domain-containing protein</fullName>
    </recommendedName>
</protein>
<feature type="coiled-coil region" evidence="4">
    <location>
        <begin position="377"/>
        <end position="429"/>
    </location>
</feature>
<feature type="coiled-coil region" evidence="4">
    <location>
        <begin position="251"/>
        <end position="303"/>
    </location>
</feature>
<accession>A0A4S2KSI0</accession>
<evidence type="ECO:0000313" key="5">
    <source>
        <dbReference type="EMBL" id="TGZ52952.1"/>
    </source>
</evidence>
<evidence type="ECO:0000256" key="1">
    <source>
        <dbReference type="ARBA" id="ARBA00004138"/>
    </source>
</evidence>
<comment type="caution">
    <text evidence="5">The sequence shown here is derived from an EMBL/GenBank/DDBJ whole genome shotgun (WGS) entry which is preliminary data.</text>
</comment>
<dbReference type="GO" id="GO:0005929">
    <property type="term" value="C:cilium"/>
    <property type="evidence" value="ECO:0007669"/>
    <property type="project" value="UniProtKB-SubCell"/>
</dbReference>
<keyword evidence="3" id="KW-0966">Cell projection</keyword>